<reference evidence="3" key="1">
    <citation type="submission" date="2017-09" db="EMBL/GenBank/DDBJ databases">
        <title>Depth-based differentiation of microbial function through sediment-hosted aquifers and enrichment of novel symbionts in the deep terrestrial subsurface.</title>
        <authorList>
            <person name="Probst A.J."/>
            <person name="Ladd B."/>
            <person name="Jarett J.K."/>
            <person name="Geller-Mcgrath D.E."/>
            <person name="Sieber C.M.K."/>
            <person name="Emerson J.B."/>
            <person name="Anantharaman K."/>
            <person name="Thomas B.C."/>
            <person name="Malmstrom R."/>
            <person name="Stieglmeier M."/>
            <person name="Klingl A."/>
            <person name="Woyke T."/>
            <person name="Ryan C.M."/>
            <person name="Banfield J.F."/>
        </authorList>
    </citation>
    <scope>NUCLEOTIDE SEQUENCE [LARGE SCALE GENOMIC DNA]</scope>
</reference>
<dbReference type="Proteomes" id="UP000229554">
    <property type="component" value="Unassembled WGS sequence"/>
</dbReference>
<evidence type="ECO:0000256" key="1">
    <source>
        <dbReference type="SAM" id="Phobius"/>
    </source>
</evidence>
<keyword evidence="1" id="KW-1133">Transmembrane helix</keyword>
<comment type="caution">
    <text evidence="2">The sequence shown here is derived from an EMBL/GenBank/DDBJ whole genome shotgun (WGS) entry which is preliminary data.</text>
</comment>
<feature type="transmembrane region" description="Helical" evidence="1">
    <location>
        <begin position="71"/>
        <end position="89"/>
    </location>
</feature>
<evidence type="ECO:0000313" key="3">
    <source>
        <dbReference type="Proteomes" id="UP000229554"/>
    </source>
</evidence>
<feature type="transmembrane region" description="Helical" evidence="1">
    <location>
        <begin position="216"/>
        <end position="236"/>
    </location>
</feature>
<feature type="transmembrane region" description="Helical" evidence="1">
    <location>
        <begin position="41"/>
        <end position="59"/>
    </location>
</feature>
<organism evidence="2 3">
    <name type="scientific">Candidatus Roizmanbacteria bacterium CG10_big_fil_rev_8_21_14_0_10_39_6</name>
    <dbReference type="NCBI Taxonomy" id="1974853"/>
    <lineage>
        <taxon>Bacteria</taxon>
        <taxon>Candidatus Roizmaniibacteriota</taxon>
    </lineage>
</organism>
<feature type="transmembrane region" description="Helical" evidence="1">
    <location>
        <begin position="157"/>
        <end position="177"/>
    </location>
</feature>
<gene>
    <name evidence="2" type="ORF">COU88_03200</name>
</gene>
<proteinExistence type="predicted"/>
<protein>
    <submittedName>
        <fullName evidence="2">Uncharacterized protein</fullName>
    </submittedName>
</protein>
<accession>A0A2M8KS88</accession>
<dbReference type="AlphaFoldDB" id="A0A2M8KS88"/>
<feature type="transmembrane region" description="Helical" evidence="1">
    <location>
        <begin position="189"/>
        <end position="210"/>
    </location>
</feature>
<keyword evidence="1" id="KW-0812">Transmembrane</keyword>
<feature type="transmembrane region" description="Helical" evidence="1">
    <location>
        <begin position="248"/>
        <end position="264"/>
    </location>
</feature>
<name>A0A2M8KS88_9BACT</name>
<feature type="transmembrane region" description="Helical" evidence="1">
    <location>
        <begin position="18"/>
        <end position="35"/>
    </location>
</feature>
<evidence type="ECO:0000313" key="2">
    <source>
        <dbReference type="EMBL" id="PJE62760.1"/>
    </source>
</evidence>
<keyword evidence="1" id="KW-0472">Membrane</keyword>
<feature type="transmembrane region" description="Helical" evidence="1">
    <location>
        <begin position="101"/>
        <end position="121"/>
    </location>
</feature>
<dbReference type="EMBL" id="PFED01000130">
    <property type="protein sequence ID" value="PJE62760.1"/>
    <property type="molecule type" value="Genomic_DNA"/>
</dbReference>
<sequence>MIHKFRNIFLKIGKRKRFALSCAVLSVYLFVITYLPYHTALFHIIPLLLLTYTVTYIGILEDIEGIEWIQLFILPLSLTVIALLFYYLLPVRLLTRIPFVFLYSVILYAIFLSENIFNVGVEKTLALYRAAYSVANFIILLILLLMFTILFSFGLNYLLASFIGMLAAFPLFFHSLWIANPMSVLEERIYKMSALLSVFLGFGVIFASFLPLRTTIYAILNVAMAYFLIGVSQEIIQDTVYLNRIKEYVVVYGILIVFIVLSMQF</sequence>
<feature type="transmembrane region" description="Helical" evidence="1">
    <location>
        <begin position="133"/>
        <end position="151"/>
    </location>
</feature>